<evidence type="ECO:0000313" key="12">
    <source>
        <dbReference type="EMBL" id="GLC26282.1"/>
    </source>
</evidence>
<name>A0AA37Q9P2_9BACT</name>
<evidence type="ECO:0000256" key="2">
    <source>
        <dbReference type="ARBA" id="ARBA00002204"/>
    </source>
</evidence>
<evidence type="ECO:0000256" key="3">
    <source>
        <dbReference type="ARBA" id="ARBA00011738"/>
    </source>
</evidence>
<dbReference type="Gene3D" id="3.50.30.50">
    <property type="entry name" value="Putative cyclase"/>
    <property type="match status" value="1"/>
</dbReference>
<keyword evidence="6" id="KW-0479">Metal-binding</keyword>
<comment type="subunit">
    <text evidence="3">Homodimer.</text>
</comment>
<dbReference type="RefSeq" id="WP_284350740.1">
    <property type="nucleotide sequence ID" value="NZ_BRXS01000004.1"/>
</dbReference>
<evidence type="ECO:0000256" key="9">
    <source>
        <dbReference type="ARBA" id="ARBA00023079"/>
    </source>
</evidence>
<dbReference type="EC" id="3.5.1.9" evidence="4"/>
<dbReference type="Pfam" id="PF04199">
    <property type="entry name" value="Cyclase"/>
    <property type="match status" value="1"/>
</dbReference>
<dbReference type="PANTHER" id="PTHR31118:SF32">
    <property type="entry name" value="KYNURENINE FORMAMIDASE"/>
    <property type="match status" value="1"/>
</dbReference>
<dbReference type="GO" id="GO:0019441">
    <property type="term" value="P:L-tryptophan catabolic process to kynurenine"/>
    <property type="evidence" value="ECO:0007669"/>
    <property type="project" value="InterPro"/>
</dbReference>
<keyword evidence="9" id="KW-0823">Tryptophan catabolism</keyword>
<keyword evidence="8" id="KW-0862">Zinc</keyword>
<comment type="caution">
    <text evidence="12">The sequence shown here is derived from an EMBL/GenBank/DDBJ whole genome shotgun (WGS) entry which is preliminary data.</text>
</comment>
<evidence type="ECO:0000313" key="13">
    <source>
        <dbReference type="Proteomes" id="UP001161325"/>
    </source>
</evidence>
<evidence type="ECO:0000256" key="10">
    <source>
        <dbReference type="ARBA" id="ARBA00048496"/>
    </source>
</evidence>
<proteinExistence type="predicted"/>
<dbReference type="InterPro" id="IPR037175">
    <property type="entry name" value="KFase_sf"/>
</dbReference>
<keyword evidence="7" id="KW-0378">Hydrolase</keyword>
<evidence type="ECO:0000256" key="1">
    <source>
        <dbReference type="ARBA" id="ARBA00001947"/>
    </source>
</evidence>
<evidence type="ECO:0000256" key="8">
    <source>
        <dbReference type="ARBA" id="ARBA00022833"/>
    </source>
</evidence>
<reference evidence="12" key="1">
    <citation type="submission" date="2022-08" db="EMBL/GenBank/DDBJ databases">
        <title>Draft genome sequencing of Roseisolibacter agri AW1220.</title>
        <authorList>
            <person name="Tobiishi Y."/>
            <person name="Tonouchi A."/>
        </authorList>
    </citation>
    <scope>NUCLEOTIDE SEQUENCE</scope>
    <source>
        <strain evidence="12">AW1220</strain>
    </source>
</reference>
<dbReference type="InterPro" id="IPR007325">
    <property type="entry name" value="KFase/CYL"/>
</dbReference>
<dbReference type="GO" id="GO:0004061">
    <property type="term" value="F:arylformamidase activity"/>
    <property type="evidence" value="ECO:0007669"/>
    <property type="project" value="UniProtKB-EC"/>
</dbReference>
<comment type="catalytic activity">
    <reaction evidence="10">
        <text>N-formyl-L-kynurenine + H2O = L-kynurenine + formate + H(+)</text>
        <dbReference type="Rhea" id="RHEA:13009"/>
        <dbReference type="ChEBI" id="CHEBI:15377"/>
        <dbReference type="ChEBI" id="CHEBI:15378"/>
        <dbReference type="ChEBI" id="CHEBI:15740"/>
        <dbReference type="ChEBI" id="CHEBI:57959"/>
        <dbReference type="ChEBI" id="CHEBI:58629"/>
        <dbReference type="EC" id="3.5.1.9"/>
    </reaction>
</comment>
<dbReference type="EMBL" id="BRXS01000004">
    <property type="protein sequence ID" value="GLC26282.1"/>
    <property type="molecule type" value="Genomic_DNA"/>
</dbReference>
<sequence>MRRLIDASVLLGATTPVWPGDTPFSCGWACRIASGASINLSAITLSPHVGTHADAPLHVRDGWAATDALPLEVFIGSAIVVDVGDVSAGAEPDGPGALSLATLEASARASGIVLADALRDAPRLLLRTGRTIAGGDFPAGWPWVEPDAVRALAALGLRLLGVDAPSIDARESKTLATHHALFDAGAFNLENLDLREVPAGRYELIAPPLRVEGLDGAPARAVLVADG</sequence>
<organism evidence="12 13">
    <name type="scientific">Roseisolibacter agri</name>
    <dbReference type="NCBI Taxonomy" id="2014610"/>
    <lineage>
        <taxon>Bacteria</taxon>
        <taxon>Pseudomonadati</taxon>
        <taxon>Gemmatimonadota</taxon>
        <taxon>Gemmatimonadia</taxon>
        <taxon>Gemmatimonadales</taxon>
        <taxon>Gemmatimonadaceae</taxon>
        <taxon>Roseisolibacter</taxon>
    </lineage>
</organism>
<evidence type="ECO:0000256" key="6">
    <source>
        <dbReference type="ARBA" id="ARBA00022723"/>
    </source>
</evidence>
<keyword evidence="13" id="KW-1185">Reference proteome</keyword>
<dbReference type="FunFam" id="3.50.30.50:FF:000001">
    <property type="entry name" value="Kynurenine formamidase"/>
    <property type="match status" value="1"/>
</dbReference>
<gene>
    <name evidence="12" type="primary">kynB</name>
    <name evidence="12" type="ORF">rosag_27950</name>
</gene>
<comment type="pathway">
    <text evidence="11">Amino-acid degradation; L-tryptophan degradation via kynurenine pathway; L-kynurenine from L-tryptophan: step 2/2.</text>
</comment>
<comment type="function">
    <text evidence="2">Catalyzes the hydrolysis of N-formyl-L-kynurenine to L-kynurenine, the second step in the kynurenine pathway of tryptophan degradation.</text>
</comment>
<evidence type="ECO:0000256" key="11">
    <source>
        <dbReference type="ARBA" id="ARBA00060547"/>
    </source>
</evidence>
<protein>
    <recommendedName>
        <fullName evidence="5">Kynurenine formamidase</fullName>
        <ecNumber evidence="4">3.5.1.9</ecNumber>
    </recommendedName>
</protein>
<comment type="cofactor">
    <cofactor evidence="1">
        <name>Zn(2+)</name>
        <dbReference type="ChEBI" id="CHEBI:29105"/>
    </cofactor>
</comment>
<dbReference type="Proteomes" id="UP001161325">
    <property type="component" value="Unassembled WGS sequence"/>
</dbReference>
<dbReference type="PANTHER" id="PTHR31118">
    <property type="entry name" value="CYCLASE-LIKE PROTEIN 2"/>
    <property type="match status" value="1"/>
</dbReference>
<dbReference type="GO" id="GO:0046872">
    <property type="term" value="F:metal ion binding"/>
    <property type="evidence" value="ECO:0007669"/>
    <property type="project" value="UniProtKB-KW"/>
</dbReference>
<dbReference type="SUPFAM" id="SSF102198">
    <property type="entry name" value="Putative cyclase"/>
    <property type="match status" value="1"/>
</dbReference>
<evidence type="ECO:0000256" key="7">
    <source>
        <dbReference type="ARBA" id="ARBA00022801"/>
    </source>
</evidence>
<dbReference type="AlphaFoldDB" id="A0AA37Q9P2"/>
<evidence type="ECO:0000256" key="4">
    <source>
        <dbReference type="ARBA" id="ARBA00012930"/>
    </source>
</evidence>
<evidence type="ECO:0000256" key="5">
    <source>
        <dbReference type="ARBA" id="ARBA00014889"/>
    </source>
</evidence>
<accession>A0AA37Q9P2</accession>